<evidence type="ECO:0000256" key="1">
    <source>
        <dbReference type="ARBA" id="ARBA00023015"/>
    </source>
</evidence>
<keyword evidence="2" id="KW-0238">DNA-binding</keyword>
<sequence>MTAEAALDHAIASVEEQFGLVFNRARTLWFESAKQVHPELQPAGYKLLSSIVRAGSTNAHVLAELLDMDKSAVSRQVRQLEEMGLVESHADERDGRARVLVATPLAEERVAEVRLANQARLRSTLEGRSVDELLVLADVLRALGQA</sequence>
<dbReference type="CDD" id="cd00090">
    <property type="entry name" value="HTH_ARSR"/>
    <property type="match status" value="1"/>
</dbReference>
<dbReference type="InterPro" id="IPR036388">
    <property type="entry name" value="WH-like_DNA-bd_sf"/>
</dbReference>
<dbReference type="Proteomes" id="UP000832097">
    <property type="component" value="Chromosome"/>
</dbReference>
<accession>A0ABY4C0M7</accession>
<gene>
    <name evidence="5" type="ORF">MTO99_17765</name>
</gene>
<evidence type="ECO:0000259" key="4">
    <source>
        <dbReference type="PROSITE" id="PS50995"/>
    </source>
</evidence>
<dbReference type="Pfam" id="PF25212">
    <property type="entry name" value="HVO_A0114"/>
    <property type="match status" value="1"/>
</dbReference>
<dbReference type="InterPro" id="IPR011991">
    <property type="entry name" value="ArsR-like_HTH"/>
</dbReference>
<reference evidence="5 6" key="1">
    <citation type="submission" date="2022-03" db="EMBL/GenBank/DDBJ databases">
        <title>Mucilaginibacter sp. isolated from the gut of Protaetia brevitarsis seulensis larvae.</title>
        <authorList>
            <person name="Won M."/>
            <person name="Kim S.-J."/>
            <person name="Kwon S.-W."/>
        </authorList>
    </citation>
    <scope>NUCLEOTIDE SEQUENCE [LARGE SCALE GENOMIC DNA]</scope>
    <source>
        <strain evidence="5 6">CFWR-12</strain>
    </source>
</reference>
<dbReference type="SUPFAM" id="SSF46785">
    <property type="entry name" value="Winged helix' DNA-binding domain"/>
    <property type="match status" value="1"/>
</dbReference>
<feature type="domain" description="HTH marR-type" evidence="4">
    <location>
        <begin position="4"/>
        <end position="145"/>
    </location>
</feature>
<dbReference type="PANTHER" id="PTHR33164:SF57">
    <property type="entry name" value="MARR-FAMILY TRANSCRIPTIONAL REGULATOR"/>
    <property type="match status" value="1"/>
</dbReference>
<dbReference type="PANTHER" id="PTHR33164">
    <property type="entry name" value="TRANSCRIPTIONAL REGULATOR, MARR FAMILY"/>
    <property type="match status" value="1"/>
</dbReference>
<evidence type="ECO:0000256" key="2">
    <source>
        <dbReference type="ARBA" id="ARBA00023125"/>
    </source>
</evidence>
<dbReference type="InterPro" id="IPR039422">
    <property type="entry name" value="MarR/SlyA-like"/>
</dbReference>
<dbReference type="PROSITE" id="PS01117">
    <property type="entry name" value="HTH_MARR_1"/>
    <property type="match status" value="1"/>
</dbReference>
<keyword evidence="1" id="KW-0805">Transcription regulation</keyword>
<dbReference type="InterPro" id="IPR023187">
    <property type="entry name" value="Tscrpt_reg_MarR-type_CS"/>
</dbReference>
<evidence type="ECO:0000313" key="5">
    <source>
        <dbReference type="EMBL" id="UOE43982.1"/>
    </source>
</evidence>
<dbReference type="Gene3D" id="1.10.10.10">
    <property type="entry name" value="Winged helix-like DNA-binding domain superfamily/Winged helix DNA-binding domain"/>
    <property type="match status" value="1"/>
</dbReference>
<protein>
    <submittedName>
        <fullName evidence="5">MarR family winged helix-turn-helix transcriptional regulator</fullName>
    </submittedName>
</protein>
<dbReference type="SMART" id="SM00347">
    <property type="entry name" value="HTH_MARR"/>
    <property type="match status" value="1"/>
</dbReference>
<keyword evidence="6" id="KW-1185">Reference proteome</keyword>
<dbReference type="InterPro" id="IPR000835">
    <property type="entry name" value="HTH_MarR-typ"/>
</dbReference>
<dbReference type="RefSeq" id="WP_243555484.1">
    <property type="nucleotide sequence ID" value="NZ_CP094528.1"/>
</dbReference>
<dbReference type="EMBL" id="CP094528">
    <property type="protein sequence ID" value="UOE43982.1"/>
    <property type="molecule type" value="Genomic_DNA"/>
</dbReference>
<evidence type="ECO:0000313" key="6">
    <source>
        <dbReference type="Proteomes" id="UP000832097"/>
    </source>
</evidence>
<dbReference type="InterPro" id="IPR036390">
    <property type="entry name" value="WH_DNA-bd_sf"/>
</dbReference>
<proteinExistence type="predicted"/>
<organism evidence="5 6">
    <name type="scientific">Agromyces larvae</name>
    <dbReference type="NCBI Taxonomy" id="2929802"/>
    <lineage>
        <taxon>Bacteria</taxon>
        <taxon>Bacillati</taxon>
        <taxon>Actinomycetota</taxon>
        <taxon>Actinomycetes</taxon>
        <taxon>Micrococcales</taxon>
        <taxon>Microbacteriaceae</taxon>
        <taxon>Agromyces</taxon>
    </lineage>
</organism>
<keyword evidence="3" id="KW-0804">Transcription</keyword>
<dbReference type="PROSITE" id="PS50995">
    <property type="entry name" value="HTH_MARR_2"/>
    <property type="match status" value="1"/>
</dbReference>
<name>A0ABY4C0M7_9MICO</name>
<evidence type="ECO:0000256" key="3">
    <source>
        <dbReference type="ARBA" id="ARBA00023163"/>
    </source>
</evidence>